<evidence type="ECO:0000256" key="1">
    <source>
        <dbReference type="SAM" id="MobiDB-lite"/>
    </source>
</evidence>
<organism evidence="2 3">
    <name type="scientific">Thermus brevis</name>
    <dbReference type="NCBI Taxonomy" id="2862456"/>
    <lineage>
        <taxon>Bacteria</taxon>
        <taxon>Thermotogati</taxon>
        <taxon>Deinococcota</taxon>
        <taxon>Deinococci</taxon>
        <taxon>Thermales</taxon>
        <taxon>Thermaceae</taxon>
        <taxon>Thermus</taxon>
    </lineage>
</organism>
<keyword evidence="3" id="KW-1185">Reference proteome</keyword>
<dbReference type="EMBL" id="JAHXRS010000036">
    <property type="protein sequence ID" value="MBW6396166.1"/>
    <property type="molecule type" value="Genomic_DNA"/>
</dbReference>
<gene>
    <name evidence="2" type="ORF">KZX47_13555</name>
</gene>
<evidence type="ECO:0000313" key="2">
    <source>
        <dbReference type="EMBL" id="MBW6396166.1"/>
    </source>
</evidence>
<sequence length="293" mass="31633">MALDTRGFEVMEKVVVEGDLARLTPKERVLYYRQVCESLGLNPLTRPFDYIVLNGKLTLYLRKDGADQLRRAHGVSVQITAREWLQDLGLYVVTARASSPDGRTDEAIGAVSVAGLKGEALANALMKAETKAKRRATLSLVGLGMLDESEVEGIPGARRVEVDPNTGEVRDPEGQARGPVLPAPKPLTPAQAAALKALAESLGLDREAVREVASRYVERELGSSRELTEEEAEGLVSYLDALAGALEGLSPEERGERIRAWLATHERGLPEAADLASEEGEVVETQGREGALL</sequence>
<comment type="caution">
    <text evidence="2">The sequence shown here is derived from an EMBL/GenBank/DDBJ whole genome shotgun (WGS) entry which is preliminary data.</text>
</comment>
<accession>A0ABS7A1K1</accession>
<name>A0ABS7A1K1_9DEIN</name>
<protein>
    <submittedName>
        <fullName evidence="2">Uncharacterized protein</fullName>
    </submittedName>
</protein>
<reference evidence="2 3" key="1">
    <citation type="submission" date="2021-07" db="EMBL/GenBank/DDBJ databases">
        <title>Thermus aquaticus gen. n. and sp. n., a nonsporulating extreme thermophile.</title>
        <authorList>
            <person name="Hu C.-J."/>
            <person name="Li W.-J."/>
            <person name="Xian W.-D."/>
        </authorList>
    </citation>
    <scope>NUCLEOTIDE SEQUENCE [LARGE SCALE GENOMIC DNA]</scope>
    <source>
        <strain evidence="2 3">SYSU G05001</strain>
    </source>
</reference>
<dbReference type="Proteomes" id="UP000724268">
    <property type="component" value="Unassembled WGS sequence"/>
</dbReference>
<dbReference type="RefSeq" id="WP_219760569.1">
    <property type="nucleotide sequence ID" value="NZ_JAHXRS010000036.1"/>
</dbReference>
<proteinExistence type="predicted"/>
<feature type="compositionally biased region" description="Basic and acidic residues" evidence="1">
    <location>
        <begin position="162"/>
        <end position="174"/>
    </location>
</feature>
<feature type="region of interest" description="Disordered" evidence="1">
    <location>
        <begin position="162"/>
        <end position="183"/>
    </location>
</feature>
<feature type="region of interest" description="Disordered" evidence="1">
    <location>
        <begin position="271"/>
        <end position="293"/>
    </location>
</feature>
<evidence type="ECO:0000313" key="3">
    <source>
        <dbReference type="Proteomes" id="UP000724268"/>
    </source>
</evidence>